<accession>A0A1I6RJ22</accession>
<keyword evidence="2" id="KW-1185">Reference proteome</keyword>
<organism evidence="1 2">
    <name type="scientific">Acinetobacter bohemicus</name>
    <dbReference type="NCBI Taxonomy" id="1435036"/>
    <lineage>
        <taxon>Bacteria</taxon>
        <taxon>Pseudomonadati</taxon>
        <taxon>Pseudomonadota</taxon>
        <taxon>Gammaproteobacteria</taxon>
        <taxon>Moraxellales</taxon>
        <taxon>Moraxellaceae</taxon>
        <taxon>Acinetobacter</taxon>
    </lineage>
</organism>
<reference evidence="2" key="1">
    <citation type="submission" date="2016-10" db="EMBL/GenBank/DDBJ databases">
        <authorList>
            <person name="Varghese N."/>
            <person name="Submissions S."/>
        </authorList>
    </citation>
    <scope>NUCLEOTIDE SEQUENCE [LARGE SCALE GENOMIC DNA]</scope>
    <source>
        <strain evidence="2">ANC 5076</strain>
    </source>
</reference>
<dbReference type="EMBL" id="FOZU01000005">
    <property type="protein sequence ID" value="SFS64753.1"/>
    <property type="molecule type" value="Genomic_DNA"/>
</dbReference>
<sequence length="193" mass="23068">MNLEKPTVEELKMDDKKIFKILQQWFSVFELREIPKKKDRRNFEQFLAWISAEKLDKDFHAYLMSVDSKNPYENGLEKCATLQHKNIDIGLIQQGIRKKTTPLYAHYQQHKEVIGKYYNVNDQVFDLIFEEIFTLLKSQNLELLLIYADITYWMAVPNDDVKIHKFCKSFTKQFKDEGICIEHYTQLDCLRST</sequence>
<evidence type="ECO:0000313" key="2">
    <source>
        <dbReference type="Proteomes" id="UP000182827"/>
    </source>
</evidence>
<evidence type="ECO:0000313" key="1">
    <source>
        <dbReference type="EMBL" id="SFS64753.1"/>
    </source>
</evidence>
<name>A0A1I6RJ22_9GAMM</name>
<proteinExistence type="predicted"/>
<dbReference type="AlphaFoldDB" id="A0A1I6RJ22"/>
<dbReference type="Proteomes" id="UP000182827">
    <property type="component" value="Unassembled WGS sequence"/>
</dbReference>
<gene>
    <name evidence="1" type="ORF">SAMN05444586_100596</name>
</gene>
<protein>
    <submittedName>
        <fullName evidence="1">Uncharacterized protein</fullName>
    </submittedName>
</protein>